<keyword evidence="1" id="KW-0560">Oxidoreductase</keyword>
<evidence type="ECO:0000313" key="3">
    <source>
        <dbReference type="EMBL" id="KAJ9596483.1"/>
    </source>
</evidence>
<dbReference type="Pfam" id="PF00106">
    <property type="entry name" value="adh_short"/>
    <property type="match status" value="1"/>
</dbReference>
<evidence type="ECO:0000256" key="1">
    <source>
        <dbReference type="ARBA" id="ARBA00023002"/>
    </source>
</evidence>
<dbReference type="AlphaFoldDB" id="A0AAD8AEN0"/>
<dbReference type="Proteomes" id="UP001233999">
    <property type="component" value="Unassembled WGS sequence"/>
</dbReference>
<dbReference type="PANTHER" id="PTHR43313:SF36">
    <property type="entry name" value="D-BETA-HYDROXYBUTYRATE DEHYDROGENASE, MITOCHONDRIAL"/>
    <property type="match status" value="1"/>
</dbReference>
<dbReference type="PANTHER" id="PTHR43313">
    <property type="entry name" value="SHORT-CHAIN DEHYDROGENASE/REDUCTASE FAMILY 9C"/>
    <property type="match status" value="1"/>
</dbReference>
<dbReference type="GO" id="GO:0008202">
    <property type="term" value="P:steroid metabolic process"/>
    <property type="evidence" value="ECO:0007669"/>
    <property type="project" value="TreeGrafter"/>
</dbReference>
<proteinExistence type="inferred from homology"/>
<sequence length="336" mass="37761">MMPFISIKFIAAGVIAVPISKIITNIIWNFLPKRFISELEEKAVLITGCDSGFGNELAWKLDGRGMTVYAGCLYPSGQGALRLINNCSNRLVILHLDISKDQLVQDAVNTVNHTLGNKKLWAVVNNAGVPESGELEWIKSSACQEMINVNTIGAYRVTQTFLPLLRRSAGRVVIVTSVLGQVSTPGAGPYCMSKHALTSFADSLRREMLKWNVTVHTVEPWMYDTSISEEKRLFEIVEKNWTTSPQIVHEDYGEEYVKEFKNSLQKILKYSRPQSKIYEVVDEMEHATIGTNPKIRYVPGLVGQFWIGLLNTVPTELLDLVTYMTSPKNIKFQQES</sequence>
<dbReference type="PROSITE" id="PS00061">
    <property type="entry name" value="ADH_SHORT"/>
    <property type="match status" value="1"/>
</dbReference>
<name>A0AAD8AEN0_DIPPU</name>
<dbReference type="InterPro" id="IPR020904">
    <property type="entry name" value="Sc_DH/Rdtase_CS"/>
</dbReference>
<gene>
    <name evidence="3" type="ORF">L9F63_012491</name>
</gene>
<reference evidence="3" key="1">
    <citation type="journal article" date="2023" name="IScience">
        <title>Live-bearing cockroach genome reveals convergent evolutionary mechanisms linked to viviparity in insects and beyond.</title>
        <authorList>
            <person name="Fouks B."/>
            <person name="Harrison M.C."/>
            <person name="Mikhailova A.A."/>
            <person name="Marchal E."/>
            <person name="English S."/>
            <person name="Carruthers M."/>
            <person name="Jennings E.C."/>
            <person name="Chiamaka E.L."/>
            <person name="Frigard R.A."/>
            <person name="Pippel M."/>
            <person name="Attardo G.M."/>
            <person name="Benoit J.B."/>
            <person name="Bornberg-Bauer E."/>
            <person name="Tobe S.S."/>
        </authorList>
    </citation>
    <scope>NUCLEOTIDE SEQUENCE</scope>
    <source>
        <strain evidence="3">Stay&amp;Tobe</strain>
    </source>
</reference>
<dbReference type="SUPFAM" id="SSF51735">
    <property type="entry name" value="NAD(P)-binding Rossmann-fold domains"/>
    <property type="match status" value="1"/>
</dbReference>
<dbReference type="InterPro" id="IPR036291">
    <property type="entry name" value="NAD(P)-bd_dom_sf"/>
</dbReference>
<evidence type="ECO:0000313" key="4">
    <source>
        <dbReference type="Proteomes" id="UP001233999"/>
    </source>
</evidence>
<reference evidence="3" key="2">
    <citation type="submission" date="2023-05" db="EMBL/GenBank/DDBJ databases">
        <authorList>
            <person name="Fouks B."/>
        </authorList>
    </citation>
    <scope>NUCLEOTIDE SEQUENCE</scope>
    <source>
        <strain evidence="3">Stay&amp;Tobe</strain>
        <tissue evidence="3">Testes</tissue>
    </source>
</reference>
<keyword evidence="4" id="KW-1185">Reference proteome</keyword>
<protein>
    <submittedName>
        <fullName evidence="3">Uncharacterized protein</fullName>
    </submittedName>
</protein>
<accession>A0AAD8AEN0</accession>
<dbReference type="Gene3D" id="3.40.50.720">
    <property type="entry name" value="NAD(P)-binding Rossmann-like Domain"/>
    <property type="match status" value="1"/>
</dbReference>
<dbReference type="PRINTS" id="PR00081">
    <property type="entry name" value="GDHRDH"/>
</dbReference>
<dbReference type="InterPro" id="IPR002347">
    <property type="entry name" value="SDR_fam"/>
</dbReference>
<dbReference type="EMBL" id="JASPKZ010001986">
    <property type="protein sequence ID" value="KAJ9596483.1"/>
    <property type="molecule type" value="Genomic_DNA"/>
</dbReference>
<evidence type="ECO:0000256" key="2">
    <source>
        <dbReference type="RuleBase" id="RU000363"/>
    </source>
</evidence>
<dbReference type="GO" id="GO:0016491">
    <property type="term" value="F:oxidoreductase activity"/>
    <property type="evidence" value="ECO:0007669"/>
    <property type="project" value="UniProtKB-KW"/>
</dbReference>
<comment type="similarity">
    <text evidence="2">Belongs to the short-chain dehydrogenases/reductases (SDR) family.</text>
</comment>
<dbReference type="PRINTS" id="PR00080">
    <property type="entry name" value="SDRFAMILY"/>
</dbReference>
<comment type="caution">
    <text evidence="3">The sequence shown here is derived from an EMBL/GenBank/DDBJ whole genome shotgun (WGS) entry which is preliminary data.</text>
</comment>
<organism evidence="3 4">
    <name type="scientific">Diploptera punctata</name>
    <name type="common">Pacific beetle cockroach</name>
    <dbReference type="NCBI Taxonomy" id="6984"/>
    <lineage>
        <taxon>Eukaryota</taxon>
        <taxon>Metazoa</taxon>
        <taxon>Ecdysozoa</taxon>
        <taxon>Arthropoda</taxon>
        <taxon>Hexapoda</taxon>
        <taxon>Insecta</taxon>
        <taxon>Pterygota</taxon>
        <taxon>Neoptera</taxon>
        <taxon>Polyneoptera</taxon>
        <taxon>Dictyoptera</taxon>
        <taxon>Blattodea</taxon>
        <taxon>Blaberoidea</taxon>
        <taxon>Blaberidae</taxon>
        <taxon>Diplopterinae</taxon>
        <taxon>Diploptera</taxon>
    </lineage>
</organism>